<evidence type="ECO:0000256" key="2">
    <source>
        <dbReference type="ARBA" id="ARBA00022630"/>
    </source>
</evidence>
<sequence length="490" mass="51715">MDEKNAPVAEADVAQWRRSTDVVVVGLGAAGTCAALEAAEFGADVLVLERASGGGGASALSEGIFYLGGGTAVQKACGYHDDPDSMFRFLRASMSADDEKLRAFCDSGVEHLAWLESHGVPFARRALKSKAVASHTGEGLLTTGNEYAYPFRDLVPPVPRGHQTTATEDDHGGAVAMRALLAAVEQLAISVVYDARVDALVIDSHDRVCGVRARIDGQDQYIRAARGVILATGSFNSNQSMTSRHLPVVSKFATPLGTPANDGVGIRLGLSVGAATENMSGALVTSSIYPPDQLLKGIVVNHEGRRFTAEDVYHGRLGNCIEQQPGQVAYLVLDEKTFAYPASGRHPLVGVWETVAEAEEALGLPRGALEVTLNEYNSDVGSGEDRRFHKHPDWLEPLVPPLAAFDISFRNSGYNFIGLGGMRSNHHGQALRDSGEPLAGLYAVGACAAHLSANGAEYGSGLSLGPGSFFGRRAGRHAAESLPIPTTTTP</sequence>
<dbReference type="PRINTS" id="PR00411">
    <property type="entry name" value="PNDRDTASEI"/>
</dbReference>
<dbReference type="SUPFAM" id="SSF56425">
    <property type="entry name" value="Succinate dehydrogenase/fumarate reductase flavoprotein, catalytic domain"/>
    <property type="match status" value="1"/>
</dbReference>
<name>A0ABV2X0T0_9NOCA</name>
<feature type="domain" description="FAD-dependent oxidoreductase 2 FAD-binding" evidence="5">
    <location>
        <begin position="21"/>
        <end position="464"/>
    </location>
</feature>
<dbReference type="EMBL" id="JBEYBF010000043">
    <property type="protein sequence ID" value="MEU1956681.1"/>
    <property type="molecule type" value="Genomic_DNA"/>
</dbReference>
<dbReference type="Gene3D" id="3.90.700.10">
    <property type="entry name" value="Succinate dehydrogenase/fumarate reductase flavoprotein, catalytic domain"/>
    <property type="match status" value="1"/>
</dbReference>
<dbReference type="SUPFAM" id="SSF51905">
    <property type="entry name" value="FAD/NAD(P)-binding domain"/>
    <property type="match status" value="1"/>
</dbReference>
<dbReference type="PANTHER" id="PTHR43400:SF10">
    <property type="entry name" value="3-OXOSTEROID 1-DEHYDROGENASE"/>
    <property type="match status" value="1"/>
</dbReference>
<dbReference type="Proteomes" id="UP001550628">
    <property type="component" value="Unassembled WGS sequence"/>
</dbReference>
<proteinExistence type="predicted"/>
<evidence type="ECO:0000259" key="5">
    <source>
        <dbReference type="Pfam" id="PF00890"/>
    </source>
</evidence>
<evidence type="ECO:0000313" key="6">
    <source>
        <dbReference type="EMBL" id="MEU1956681.1"/>
    </source>
</evidence>
<dbReference type="NCBIfam" id="NF005510">
    <property type="entry name" value="PRK07121.1-3"/>
    <property type="match status" value="1"/>
</dbReference>
<dbReference type="PANTHER" id="PTHR43400">
    <property type="entry name" value="FUMARATE REDUCTASE"/>
    <property type="match status" value="1"/>
</dbReference>
<reference evidence="6 7" key="1">
    <citation type="submission" date="2024-06" db="EMBL/GenBank/DDBJ databases">
        <title>The Natural Products Discovery Center: Release of the First 8490 Sequenced Strains for Exploring Actinobacteria Biosynthetic Diversity.</title>
        <authorList>
            <person name="Kalkreuter E."/>
            <person name="Kautsar S.A."/>
            <person name="Yang D."/>
            <person name="Bader C.D."/>
            <person name="Teijaro C.N."/>
            <person name="Fluegel L."/>
            <person name="Davis C.M."/>
            <person name="Simpson J.R."/>
            <person name="Lauterbach L."/>
            <person name="Steele A.D."/>
            <person name="Gui C."/>
            <person name="Meng S."/>
            <person name="Li G."/>
            <person name="Viehrig K."/>
            <person name="Ye F."/>
            <person name="Su P."/>
            <person name="Kiefer A.F."/>
            <person name="Nichols A."/>
            <person name="Cepeda A.J."/>
            <person name="Yan W."/>
            <person name="Fan B."/>
            <person name="Jiang Y."/>
            <person name="Adhikari A."/>
            <person name="Zheng C.-J."/>
            <person name="Schuster L."/>
            <person name="Cowan T.M."/>
            <person name="Smanski M.J."/>
            <person name="Chevrette M.G."/>
            <person name="De Carvalho L.P.S."/>
            <person name="Shen B."/>
        </authorList>
    </citation>
    <scope>NUCLEOTIDE SEQUENCE [LARGE SCALE GENOMIC DNA]</scope>
    <source>
        <strain evidence="6 7">NPDC019708</strain>
    </source>
</reference>
<dbReference type="Pfam" id="PF00890">
    <property type="entry name" value="FAD_binding_2"/>
    <property type="match status" value="1"/>
</dbReference>
<gene>
    <name evidence="6" type="ORF">ABZ510_33130</name>
</gene>
<organism evidence="6 7">
    <name type="scientific">Nocardia rhamnosiphila</name>
    <dbReference type="NCBI Taxonomy" id="426716"/>
    <lineage>
        <taxon>Bacteria</taxon>
        <taxon>Bacillati</taxon>
        <taxon>Actinomycetota</taxon>
        <taxon>Actinomycetes</taxon>
        <taxon>Mycobacteriales</taxon>
        <taxon>Nocardiaceae</taxon>
        <taxon>Nocardia</taxon>
    </lineage>
</organism>
<keyword evidence="7" id="KW-1185">Reference proteome</keyword>
<keyword evidence="2" id="KW-0285">Flavoprotein</keyword>
<comment type="caution">
    <text evidence="6">The sequence shown here is derived from an EMBL/GenBank/DDBJ whole genome shotgun (WGS) entry which is preliminary data.</text>
</comment>
<accession>A0ABV2X0T0</accession>
<dbReference type="InterPro" id="IPR036188">
    <property type="entry name" value="FAD/NAD-bd_sf"/>
</dbReference>
<evidence type="ECO:0000313" key="7">
    <source>
        <dbReference type="Proteomes" id="UP001550628"/>
    </source>
</evidence>
<dbReference type="InterPro" id="IPR050315">
    <property type="entry name" value="FAD-oxidoreductase_2"/>
</dbReference>
<evidence type="ECO:0000256" key="4">
    <source>
        <dbReference type="ARBA" id="ARBA00023002"/>
    </source>
</evidence>
<keyword evidence="3" id="KW-0274">FAD</keyword>
<evidence type="ECO:0000256" key="3">
    <source>
        <dbReference type="ARBA" id="ARBA00022827"/>
    </source>
</evidence>
<protein>
    <submittedName>
        <fullName evidence="6">FAD-dependent oxidoreductase</fullName>
    </submittedName>
</protein>
<dbReference type="RefSeq" id="WP_356959208.1">
    <property type="nucleotide sequence ID" value="NZ_JBEYBD010000025.1"/>
</dbReference>
<comment type="cofactor">
    <cofactor evidence="1">
        <name>FAD</name>
        <dbReference type="ChEBI" id="CHEBI:57692"/>
    </cofactor>
</comment>
<keyword evidence="4" id="KW-0560">Oxidoreductase</keyword>
<dbReference type="Gene3D" id="3.50.50.60">
    <property type="entry name" value="FAD/NAD(P)-binding domain"/>
    <property type="match status" value="1"/>
</dbReference>
<dbReference type="InterPro" id="IPR003953">
    <property type="entry name" value="FAD-dep_OxRdtase_2_FAD-bd"/>
</dbReference>
<dbReference type="InterPro" id="IPR027477">
    <property type="entry name" value="Succ_DH/fumarate_Rdtase_cat_sf"/>
</dbReference>
<evidence type="ECO:0000256" key="1">
    <source>
        <dbReference type="ARBA" id="ARBA00001974"/>
    </source>
</evidence>